<comment type="caution">
    <text evidence="2">The sequence shown here is derived from an EMBL/GenBank/DDBJ whole genome shotgun (WGS) entry which is preliminary data.</text>
</comment>
<dbReference type="RefSeq" id="XP_040751248.1">
    <property type="nucleotide sequence ID" value="XM_040900814.1"/>
</dbReference>
<feature type="region of interest" description="Disordered" evidence="1">
    <location>
        <begin position="1"/>
        <end position="52"/>
    </location>
</feature>
<dbReference type="GeneID" id="63817698"/>
<evidence type="ECO:0000313" key="2">
    <source>
        <dbReference type="EMBL" id="PTU19856.1"/>
    </source>
</evidence>
<dbReference type="Proteomes" id="UP000244073">
    <property type="component" value="Unassembled WGS sequence"/>
</dbReference>
<accession>A0A2T5LU92</accession>
<sequence>MSTSVAPCKRRYTYPREMEGQAPFNDKLQPLDEESGAERNQNLNGSPDTKISDTKTLDLLRFSENFQILDAPGGDDDLETTARKLQRLAEVVEQGNSLALWTGLKLARTREIIPKDQMTASEWMIYERWKKGMFNAASADSARGIQGDEQTFNLPEFDWDKNRAPVPQGQQSMKKFTQRATAMDIVFGYQGATPEHASWLTLSMPEMLPLIKVVAKINNIERNSRSHGHPHLESLSDMEVAEVQTARKIVATAERNRNRELERIRKLSRSINDRAWRPFDPPSYRMAALLHGWSMPRPFLLLFLIIAAFSSSTMAQICSFWDAGCVDPLAQTAIAFGFPPLFLENMNLFYAFDADPRGKGQEPMTKVSFWIGYEAYINNSVIDLNRTSEIGMRVGNLTGSPSGANNGCDGVWGSECSYNLIDLFKQAIFDLTTKGEYYSNPLATVIRRFREHPPFVPACPPQFFEIQDFPVDPFAQETETDQTAVIKTTGSSNSPWRTWFIDNMTASRQAEQVAVAIIGRAPSYHSLPPADKDGIQIELVCAQSPAAGSSGSED</sequence>
<gene>
    <name evidence="2" type="ORF">P175DRAFT_0558060</name>
</gene>
<reference evidence="2 3" key="1">
    <citation type="journal article" date="2018" name="Proc. Natl. Acad. Sci. U.S.A.">
        <title>Linking secondary metabolites to gene clusters through genome sequencing of six diverse Aspergillus species.</title>
        <authorList>
            <person name="Kaerboelling I."/>
            <person name="Vesth T.C."/>
            <person name="Frisvad J.C."/>
            <person name="Nybo J.L."/>
            <person name="Theobald S."/>
            <person name="Kuo A."/>
            <person name="Bowyer P."/>
            <person name="Matsuda Y."/>
            <person name="Mondo S."/>
            <person name="Lyhne E.K."/>
            <person name="Kogle M.E."/>
            <person name="Clum A."/>
            <person name="Lipzen A."/>
            <person name="Salamov A."/>
            <person name="Ngan C.Y."/>
            <person name="Daum C."/>
            <person name="Chiniquy J."/>
            <person name="Barry K."/>
            <person name="LaButti K."/>
            <person name="Haridas S."/>
            <person name="Simmons B.A."/>
            <person name="Magnuson J.K."/>
            <person name="Mortensen U.H."/>
            <person name="Larsen T.O."/>
            <person name="Grigoriev I.V."/>
            <person name="Baker S.E."/>
            <person name="Andersen M.R."/>
        </authorList>
    </citation>
    <scope>NUCLEOTIDE SEQUENCE [LARGE SCALE GENOMIC DNA]</scope>
    <source>
        <strain evidence="2 3">IBT 24754</strain>
    </source>
</reference>
<protein>
    <submittedName>
        <fullName evidence="2">Uncharacterized protein</fullName>
    </submittedName>
</protein>
<dbReference type="AlphaFoldDB" id="A0A2T5LU92"/>
<dbReference type="VEuPathDB" id="FungiDB:P175DRAFT_0558060"/>
<organism evidence="2 3">
    <name type="scientific">Aspergillus ochraceoroseus IBT 24754</name>
    <dbReference type="NCBI Taxonomy" id="1392256"/>
    <lineage>
        <taxon>Eukaryota</taxon>
        <taxon>Fungi</taxon>
        <taxon>Dikarya</taxon>
        <taxon>Ascomycota</taxon>
        <taxon>Pezizomycotina</taxon>
        <taxon>Eurotiomycetes</taxon>
        <taxon>Eurotiomycetidae</taxon>
        <taxon>Eurotiales</taxon>
        <taxon>Aspergillaceae</taxon>
        <taxon>Aspergillus</taxon>
        <taxon>Aspergillus subgen. Nidulantes</taxon>
    </lineage>
</organism>
<dbReference type="EMBL" id="MSFN02000005">
    <property type="protein sequence ID" value="PTU19856.1"/>
    <property type="molecule type" value="Genomic_DNA"/>
</dbReference>
<evidence type="ECO:0000256" key="1">
    <source>
        <dbReference type="SAM" id="MobiDB-lite"/>
    </source>
</evidence>
<feature type="compositionally biased region" description="Polar residues" evidence="1">
    <location>
        <begin position="38"/>
        <end position="49"/>
    </location>
</feature>
<dbReference type="OrthoDB" id="4524870at2759"/>
<evidence type="ECO:0000313" key="3">
    <source>
        <dbReference type="Proteomes" id="UP000244073"/>
    </source>
</evidence>
<name>A0A2T5LU92_9EURO</name>
<proteinExistence type="predicted"/>